<protein>
    <submittedName>
        <fullName evidence="2">Uncharacterized protein</fullName>
    </submittedName>
</protein>
<evidence type="ECO:0000313" key="3">
    <source>
        <dbReference type="Proteomes" id="UP000002058"/>
    </source>
</evidence>
<gene>
    <name evidence="2" type="ORF">UREG_04897</name>
</gene>
<proteinExistence type="predicted"/>
<reference evidence="3" key="1">
    <citation type="journal article" date="2009" name="Genome Res.">
        <title>Comparative genomic analyses of the human fungal pathogens Coccidioides and their relatives.</title>
        <authorList>
            <person name="Sharpton T.J."/>
            <person name="Stajich J.E."/>
            <person name="Rounsley S.D."/>
            <person name="Gardner M.J."/>
            <person name="Wortman J.R."/>
            <person name="Jordar V.S."/>
            <person name="Maiti R."/>
            <person name="Kodira C.D."/>
            <person name="Neafsey D.E."/>
            <person name="Zeng Q."/>
            <person name="Hung C.-Y."/>
            <person name="McMahan C."/>
            <person name="Muszewska A."/>
            <person name="Grynberg M."/>
            <person name="Mandel M.A."/>
            <person name="Kellner E.M."/>
            <person name="Barker B.M."/>
            <person name="Galgiani J.N."/>
            <person name="Orbach M.J."/>
            <person name="Kirkland T.N."/>
            <person name="Cole G.T."/>
            <person name="Henn M.R."/>
            <person name="Birren B.W."/>
            <person name="Taylor J.W."/>
        </authorList>
    </citation>
    <scope>NUCLEOTIDE SEQUENCE [LARGE SCALE GENOMIC DNA]</scope>
    <source>
        <strain evidence="3">UAMH 1704</strain>
    </source>
</reference>
<evidence type="ECO:0000256" key="1">
    <source>
        <dbReference type="SAM" id="MobiDB-lite"/>
    </source>
</evidence>
<evidence type="ECO:0000313" key="2">
    <source>
        <dbReference type="EMBL" id="EEP80055.1"/>
    </source>
</evidence>
<dbReference type="OrthoDB" id="860at2759"/>
<organism evidence="2 3">
    <name type="scientific">Uncinocarpus reesii (strain UAMH 1704)</name>
    <dbReference type="NCBI Taxonomy" id="336963"/>
    <lineage>
        <taxon>Eukaryota</taxon>
        <taxon>Fungi</taxon>
        <taxon>Dikarya</taxon>
        <taxon>Ascomycota</taxon>
        <taxon>Pezizomycotina</taxon>
        <taxon>Eurotiomycetes</taxon>
        <taxon>Eurotiomycetidae</taxon>
        <taxon>Onygenales</taxon>
        <taxon>Onygenaceae</taxon>
        <taxon>Uncinocarpus</taxon>
    </lineage>
</organism>
<dbReference type="GeneID" id="8441211"/>
<dbReference type="HOGENOM" id="CLU_678251_0_0_1"/>
<dbReference type="AlphaFoldDB" id="C4JUU4"/>
<dbReference type="STRING" id="336963.C4JUU4"/>
<dbReference type="InParanoid" id="C4JUU4"/>
<feature type="region of interest" description="Disordered" evidence="1">
    <location>
        <begin position="302"/>
        <end position="342"/>
    </location>
</feature>
<accession>C4JUU4</accession>
<dbReference type="eggNOG" id="ENOG502SS0Y">
    <property type="taxonomic scope" value="Eukaryota"/>
</dbReference>
<keyword evidence="3" id="KW-1185">Reference proteome</keyword>
<name>C4JUU4_UNCRE</name>
<feature type="compositionally biased region" description="Basic and acidic residues" evidence="1">
    <location>
        <begin position="302"/>
        <end position="340"/>
    </location>
</feature>
<sequence>MKLPESANGSNPKLYPKSHYFHTIKADKFSFTPVLRTRYPAGSGEYVELHYADYAVPFPRSKLTVFESLQPRISKENTVKVPVASKRPFCTFYSFLFKQDYPPELVQTTTPYFTPSATQGPPSIRDFRADDPAYLVNDIQMFALGSQMSFAELRNKAFERLYSMGETHNDPMAVFEEIYGDNTIENQGDKDTLRKWARDFLSKQVDESGKTNICILQQSEQWKNRLAEFRKVNELFDVDCSKVEEDLLLNKALKALEKEEKKEKNEDGKRNCEEIGGLSLDELEALHDAFPEIHSRLLDKHEADQKAKEQKEKEKEKEKGKEKDGGKSKENATAKDDKEPSTCNHNCTHCHNASLVSHHGKDVACIAHDPHFWTGCFDSPLFMHPAQSHTTYGHHGAPYYPIPPHC</sequence>
<dbReference type="Proteomes" id="UP000002058">
    <property type="component" value="Unassembled WGS sequence"/>
</dbReference>
<dbReference type="EMBL" id="CH476617">
    <property type="protein sequence ID" value="EEP80055.1"/>
    <property type="molecule type" value="Genomic_DNA"/>
</dbReference>
<dbReference type="RefSeq" id="XP_002584208.1">
    <property type="nucleotide sequence ID" value="XM_002584162.1"/>
</dbReference>
<dbReference type="VEuPathDB" id="FungiDB:UREG_04897"/>
<dbReference type="KEGG" id="ure:UREG_04897"/>